<dbReference type="Pfam" id="PF07714">
    <property type="entry name" value="PK_Tyr_Ser-Thr"/>
    <property type="match status" value="1"/>
</dbReference>
<proteinExistence type="predicted"/>
<evidence type="ECO:0000313" key="5">
    <source>
        <dbReference type="Proteomes" id="UP001281761"/>
    </source>
</evidence>
<feature type="transmembrane region" description="Helical" evidence="2">
    <location>
        <begin position="1454"/>
        <end position="1478"/>
    </location>
</feature>
<feature type="domain" description="Protein kinase" evidence="3">
    <location>
        <begin position="1456"/>
        <end position="1752"/>
    </location>
</feature>
<dbReference type="EMBL" id="JARBJD010000024">
    <property type="protein sequence ID" value="KAK2960231.1"/>
    <property type="molecule type" value="Genomic_DNA"/>
</dbReference>
<dbReference type="SUPFAM" id="SSF56112">
    <property type="entry name" value="Protein kinase-like (PK-like)"/>
    <property type="match status" value="1"/>
</dbReference>
<feature type="compositionally biased region" description="Polar residues" evidence="1">
    <location>
        <begin position="1887"/>
        <end position="1900"/>
    </location>
</feature>
<evidence type="ECO:0000256" key="2">
    <source>
        <dbReference type="SAM" id="Phobius"/>
    </source>
</evidence>
<organism evidence="4 5">
    <name type="scientific">Blattamonas nauphoetae</name>
    <dbReference type="NCBI Taxonomy" id="2049346"/>
    <lineage>
        <taxon>Eukaryota</taxon>
        <taxon>Metamonada</taxon>
        <taxon>Preaxostyla</taxon>
        <taxon>Oxymonadida</taxon>
        <taxon>Blattamonas</taxon>
    </lineage>
</organism>
<dbReference type="InterPro" id="IPR050167">
    <property type="entry name" value="Ser_Thr_protein_kinase"/>
</dbReference>
<dbReference type="SUPFAM" id="SSF51126">
    <property type="entry name" value="Pectin lyase-like"/>
    <property type="match status" value="1"/>
</dbReference>
<dbReference type="InterPro" id="IPR011009">
    <property type="entry name" value="Kinase-like_dom_sf"/>
</dbReference>
<dbReference type="InterPro" id="IPR001245">
    <property type="entry name" value="Ser-Thr/Tyr_kinase_cat_dom"/>
</dbReference>
<evidence type="ECO:0000259" key="3">
    <source>
        <dbReference type="PROSITE" id="PS50011"/>
    </source>
</evidence>
<sequence length="1987" mass="215386">MITDRKQVCCIAVGDMTLIKSPSRWLNLHIREFTNVPSLSSNFGPDFGINMPFLSLLTVLLTISISHHHNPSPQLLPLQKLLPLQRNTAKVSELKTKSDIVLPNGRYHTSNFEITSTTLNLNGKESTIFPSFMTHDEDLSEDSVWKGFWDSKEDRGNALFLMSNCTTWMSELRFECGSGGWSIARIWGSCVGIVGSRVISNSERTPFVIVGGDSGKSSSITIIDCSHTSSYFPWLLPLTSLDPSDCWATHNSESWGLRSELLVTGSDLEVCDAYLIGGTGPLFDFSRLPPTTTDRCSIATTLASSLLLNTTSDYLNGSVDEKEGGCDFGDSETVSQNMIGSCVSHCTNHLCGTGIRDPNLGGSVLCSNTSFTHCTTTTTEYSNQHLTSRTQISKVNSHHSFSLCTFKACSGPAGAALYLFQISDLEIASCSFDSCSASGSGGAIYFYSTATSSSVVISSSSFVQCSSNSYSGGSLTLQRMMSLSISDCGFLVSQTTEQGGALSIIGWDAQISNTGLSNCLFEDCATSDSSNGGGGALFFNSGSSIRLASLRFRECVAATGNGHDLYFYDTSPLVSLSTVSNCDSTSTLETSRIYPTDIPVDDVLPTPTETTTILSLKAQQTSSTTAEIVVTLDKKVTGSFLVLVSNSEGTSRTDPTKAPNIGRVLVFSIESSKIGRWTVSTGETGLLQLPLDEYKIVTSSFSGIFVLPPTFTSAKCDLDDSCIRAILNLEGSDVNGESFELTLQNGWTLKATFTDNKATIDLGVIGETSNLMENQMFVITSGKKKDDDSIVVSIPSPLYFTIPEAAHLINIVVSNLNEATYEVTLSFSCRLLKPEHDYAITLERKDGSGRVVMDVRTNSSGLLTEQTVKLYPSNGNKEELKNWVEFGEEYKVIGFSAKTGDGDSPIQFSPILVKMPLEPVRITSALCTDDDPDRTVVTVKGSGFILGEFYTVSVSGYPIGSPPSPPPSRHETSFVVTALSTEEAISSPLQLHPAEGSKLKFSFSYSIVNISNGSMIGVVHSVVFDTQDDVKRDEALITKIEVVLASSLNTSIMVEVWGSNLPSETVGVLTLDASFSFDVSFSSSSFGRSAVLELGVSGSLGFGSEYSITSLEDSNKQTIQIPETTIKTPPKPSQLSLCVCGEEERAGMEMMEPASLRANPSTSQHTSTLVSVEEGGLCRLSFLAITADLSVSTFKLVSASKGIVVIRSCWIEGTRQNEMNNEDGSICGWLRGLIELIETDTELNGVSMKEIAIGALWMRGGKLNITKSEFSQNGPSIADFPSARQNIHCEGEGVITIHSLSEGDGTKNSPSTWMDVSECRMEGDEDIARSPLFVPTLSSTESTVETDKSGKQTAKVVGKTLMPCGLSLEVFEWDSSKSVEGKSELVDLSTSSATHWNETEIMIPFSESDVVELNRKMEWRGRLVFGNGERTSNWMVVSGLSSGNKSLGGVGSKWWIPVLICVSCGLLVSVMIVVCVCLRRKQHSAQNELLKNEEMSAGGEVEEEEKMEEHDLITDQSNSAITSVPSAKEKQGSSFGETRYGSEEVIPRLQSCVEVIVCNGSIERSVAVETDTLFNALHNAHSTRFLEKGKVGSAIARGLVSLVEMKVMADVLTRLSPHWVLFDTKNRVSLKTRETLSVLGESGIVGGGMKTSEDGQRWMAPEVGQANWERTKENADHGAVFSLGLVLWEMETGLVPFGEVDGPTAQRRLASGEKPAMEKVSSSMEAIILQCLSLDPSQRPSLKAVLSQLDELNGVADPLHKKEGNAMSHVLSLDGSAFSLYRVDFPRLFPTTNLSEQDRIRSRLTTDSQTSRVGVSESAAQLASIEKFPSTIVPSLPSHYFDDFGDEIGSHVMLFTESDTRKVREFTEALEKGEEVNKTRLQRNKNDQQPSQTTIQSLQIPSPAPTAETKMGKKPSLAPLSPAKPIPNMSPHCPRKQRSKWNLQPLTEQDVENSRRRWSGERRSEEWSSRLASSTNTFPAKSAPSLP</sequence>
<evidence type="ECO:0000256" key="1">
    <source>
        <dbReference type="SAM" id="MobiDB-lite"/>
    </source>
</evidence>
<keyword evidence="2" id="KW-0812">Transmembrane</keyword>
<feature type="compositionally biased region" description="Basic and acidic residues" evidence="1">
    <location>
        <begin position="1952"/>
        <end position="1968"/>
    </location>
</feature>
<gene>
    <name evidence="4" type="ORF">BLNAU_4784</name>
</gene>
<dbReference type="InterPro" id="IPR000719">
    <property type="entry name" value="Prot_kinase_dom"/>
</dbReference>
<keyword evidence="2" id="KW-0472">Membrane</keyword>
<keyword evidence="5" id="KW-1185">Reference proteome</keyword>
<dbReference type="InterPro" id="IPR011050">
    <property type="entry name" value="Pectin_lyase_fold/virulence"/>
</dbReference>
<feature type="region of interest" description="Disordered" evidence="1">
    <location>
        <begin position="1874"/>
        <end position="1987"/>
    </location>
</feature>
<accession>A0ABQ9Y953</accession>
<keyword evidence="2" id="KW-1133">Transmembrane helix</keyword>
<dbReference type="Proteomes" id="UP001281761">
    <property type="component" value="Unassembled WGS sequence"/>
</dbReference>
<reference evidence="4 5" key="1">
    <citation type="journal article" date="2022" name="bioRxiv">
        <title>Genomics of Preaxostyla Flagellates Illuminates Evolutionary Transitions and the Path Towards Mitochondrial Loss.</title>
        <authorList>
            <person name="Novak L.V.F."/>
            <person name="Treitli S.C."/>
            <person name="Pyrih J."/>
            <person name="Halakuc P."/>
            <person name="Pipaliya S.V."/>
            <person name="Vacek V."/>
            <person name="Brzon O."/>
            <person name="Soukal P."/>
            <person name="Eme L."/>
            <person name="Dacks J.B."/>
            <person name="Karnkowska A."/>
            <person name="Elias M."/>
            <person name="Hampl V."/>
        </authorList>
    </citation>
    <scope>NUCLEOTIDE SEQUENCE [LARGE SCALE GENOMIC DNA]</scope>
    <source>
        <strain evidence="4">NAU3</strain>
        <tissue evidence="4">Gut</tissue>
    </source>
</reference>
<dbReference type="Gene3D" id="1.10.510.10">
    <property type="entry name" value="Transferase(Phosphotransferase) domain 1"/>
    <property type="match status" value="1"/>
</dbReference>
<comment type="caution">
    <text evidence="4">The sequence shown here is derived from an EMBL/GenBank/DDBJ whole genome shotgun (WGS) entry which is preliminary data.</text>
</comment>
<evidence type="ECO:0000313" key="4">
    <source>
        <dbReference type="EMBL" id="KAK2960231.1"/>
    </source>
</evidence>
<dbReference type="PANTHER" id="PTHR23257">
    <property type="entry name" value="SERINE-THREONINE PROTEIN KINASE"/>
    <property type="match status" value="1"/>
</dbReference>
<name>A0ABQ9Y953_9EUKA</name>
<dbReference type="PROSITE" id="PS50011">
    <property type="entry name" value="PROTEIN_KINASE_DOM"/>
    <property type="match status" value="1"/>
</dbReference>
<protein>
    <recommendedName>
        <fullName evidence="3">Protein kinase domain-containing protein</fullName>
    </recommendedName>
</protein>